<feature type="signal peptide" evidence="2">
    <location>
        <begin position="1"/>
        <end position="27"/>
    </location>
</feature>
<feature type="region of interest" description="Disordered" evidence="1">
    <location>
        <begin position="33"/>
        <end position="84"/>
    </location>
</feature>
<protein>
    <submittedName>
        <fullName evidence="3">Uncharacterized protein</fullName>
    </submittedName>
</protein>
<gene>
    <name evidence="3" type="ORF">GCM10009843_16470</name>
</gene>
<evidence type="ECO:0000313" key="4">
    <source>
        <dbReference type="Proteomes" id="UP001500575"/>
    </source>
</evidence>
<organism evidence="3 4">
    <name type="scientific">Nocardioides bigeumensis</name>
    <dbReference type="NCBI Taxonomy" id="433657"/>
    <lineage>
        <taxon>Bacteria</taxon>
        <taxon>Bacillati</taxon>
        <taxon>Actinomycetota</taxon>
        <taxon>Actinomycetes</taxon>
        <taxon>Propionibacteriales</taxon>
        <taxon>Nocardioidaceae</taxon>
        <taxon>Nocardioides</taxon>
    </lineage>
</organism>
<keyword evidence="2" id="KW-0732">Signal</keyword>
<keyword evidence="4" id="KW-1185">Reference proteome</keyword>
<name>A0ABN2Y467_9ACTN</name>
<dbReference type="EMBL" id="BAAAQQ010000007">
    <property type="protein sequence ID" value="GAA2121851.1"/>
    <property type="molecule type" value="Genomic_DNA"/>
</dbReference>
<reference evidence="3 4" key="1">
    <citation type="journal article" date="2019" name="Int. J. Syst. Evol. Microbiol.">
        <title>The Global Catalogue of Microorganisms (GCM) 10K type strain sequencing project: providing services to taxonomists for standard genome sequencing and annotation.</title>
        <authorList>
            <consortium name="The Broad Institute Genomics Platform"/>
            <consortium name="The Broad Institute Genome Sequencing Center for Infectious Disease"/>
            <person name="Wu L."/>
            <person name="Ma J."/>
        </authorList>
    </citation>
    <scope>NUCLEOTIDE SEQUENCE [LARGE SCALE GENOMIC DNA]</scope>
    <source>
        <strain evidence="3 4">JCM 16021</strain>
    </source>
</reference>
<evidence type="ECO:0000256" key="2">
    <source>
        <dbReference type="SAM" id="SignalP"/>
    </source>
</evidence>
<proteinExistence type="predicted"/>
<dbReference type="Proteomes" id="UP001500575">
    <property type="component" value="Unassembled WGS sequence"/>
</dbReference>
<evidence type="ECO:0000313" key="3">
    <source>
        <dbReference type="EMBL" id="GAA2121851.1"/>
    </source>
</evidence>
<evidence type="ECO:0000256" key="1">
    <source>
        <dbReference type="SAM" id="MobiDB-lite"/>
    </source>
</evidence>
<dbReference type="RefSeq" id="WP_344303202.1">
    <property type="nucleotide sequence ID" value="NZ_BAAAQQ010000007.1"/>
</dbReference>
<sequence>MSSSTIASRLSATALLAALLIAGTACGSQTAADIAPAAPGAGPSAEPEGKSPRALDADARRAEQGQLPSPSPAAPGKRLPDARP</sequence>
<feature type="chain" id="PRO_5045550715" evidence="2">
    <location>
        <begin position="28"/>
        <end position="84"/>
    </location>
</feature>
<accession>A0ABN2Y467</accession>
<feature type="compositionally biased region" description="Low complexity" evidence="1">
    <location>
        <begin position="33"/>
        <end position="46"/>
    </location>
</feature>
<feature type="compositionally biased region" description="Basic and acidic residues" evidence="1">
    <location>
        <begin position="47"/>
        <end position="63"/>
    </location>
</feature>
<comment type="caution">
    <text evidence="3">The sequence shown here is derived from an EMBL/GenBank/DDBJ whole genome shotgun (WGS) entry which is preliminary data.</text>
</comment>